<dbReference type="OrthoDB" id="9807157at2"/>
<dbReference type="AlphaFoldDB" id="A0A173ML46"/>
<evidence type="ECO:0000256" key="3">
    <source>
        <dbReference type="ARBA" id="ARBA00022679"/>
    </source>
</evidence>
<gene>
    <name evidence="6" type="ORF">SAMN05421788_1129</name>
</gene>
<dbReference type="Gene3D" id="3.90.1150.10">
    <property type="entry name" value="Aspartate Aminotransferase, domain 1"/>
    <property type="match status" value="1"/>
</dbReference>
<evidence type="ECO:0000259" key="5">
    <source>
        <dbReference type="Pfam" id="PF00155"/>
    </source>
</evidence>
<dbReference type="PANTHER" id="PTHR13693">
    <property type="entry name" value="CLASS II AMINOTRANSFERASE/8-AMINO-7-OXONONANOATE SYNTHASE"/>
    <property type="match status" value="1"/>
</dbReference>
<dbReference type="Pfam" id="PF00155">
    <property type="entry name" value="Aminotran_1_2"/>
    <property type="match status" value="1"/>
</dbReference>
<sequence length="367" mass="40524">MYNDLFLQPALAQRTENNAFRSLRLPSGSIDFCSNDYLGLVHSGVLARQIAEQTLYASGSTGSRLLAGNSVLAEETEAMLAGFHQAGAALLFNSGYDANIGVLSAIPQKGDTIIYDQLCHASIRDGIRLSFAQSFSFRHNDREHLQQRLERTTGNVFVVTESVFSMDGDTCPLPELVALCEQYGAHMIIDEAHATGVIGNRGEGWVQYLDMQERVFCRMHTFGKACGCHGAVVLGSKRLKDFLINFSRSFIYTTALPDHAIAAIRASYALFPGMQQQRAHLQSLVQQFTHNPLSYQLTSSNTPIQGVLVPGNLEVKKMARHLQQHNLDVRAILYPTVPNGSERLRVVLHAYNTPEEVGLLLSSIENQ</sequence>
<dbReference type="STRING" id="477680.SAMN05421788_1129"/>
<dbReference type="InterPro" id="IPR050087">
    <property type="entry name" value="AON_synthase_class-II"/>
</dbReference>
<dbReference type="GO" id="GO:0009102">
    <property type="term" value="P:biotin biosynthetic process"/>
    <property type="evidence" value="ECO:0007669"/>
    <property type="project" value="TreeGrafter"/>
</dbReference>
<dbReference type="Proteomes" id="UP000186917">
    <property type="component" value="Unassembled WGS sequence"/>
</dbReference>
<comment type="similarity">
    <text evidence="2">Belongs to the class-II pyridoxal-phosphate-dependent aminotransferase family. BioF subfamily.</text>
</comment>
<keyword evidence="7" id="KW-1185">Reference proteome</keyword>
<evidence type="ECO:0000313" key="7">
    <source>
        <dbReference type="Proteomes" id="UP000186917"/>
    </source>
</evidence>
<dbReference type="InterPro" id="IPR015424">
    <property type="entry name" value="PyrdxlP-dep_Trfase"/>
</dbReference>
<dbReference type="SUPFAM" id="SSF53383">
    <property type="entry name" value="PLP-dependent transferases"/>
    <property type="match status" value="1"/>
</dbReference>
<organism evidence="6 7">
    <name type="scientific">Filimonas lacunae</name>
    <dbReference type="NCBI Taxonomy" id="477680"/>
    <lineage>
        <taxon>Bacteria</taxon>
        <taxon>Pseudomonadati</taxon>
        <taxon>Bacteroidota</taxon>
        <taxon>Chitinophagia</taxon>
        <taxon>Chitinophagales</taxon>
        <taxon>Chitinophagaceae</taxon>
        <taxon>Filimonas</taxon>
    </lineage>
</organism>
<dbReference type="EMBL" id="FTOR01000012">
    <property type="protein sequence ID" value="SIT33033.1"/>
    <property type="molecule type" value="Genomic_DNA"/>
</dbReference>
<evidence type="ECO:0000313" key="6">
    <source>
        <dbReference type="EMBL" id="SIT33033.1"/>
    </source>
</evidence>
<evidence type="ECO:0000256" key="4">
    <source>
        <dbReference type="ARBA" id="ARBA00022898"/>
    </source>
</evidence>
<keyword evidence="3" id="KW-0808">Transferase</keyword>
<feature type="domain" description="Aminotransferase class I/classII large" evidence="5">
    <location>
        <begin position="30"/>
        <end position="364"/>
    </location>
</feature>
<dbReference type="RefSeq" id="WP_076382093.1">
    <property type="nucleotide sequence ID" value="NZ_AP017422.1"/>
</dbReference>
<accession>A0A173ML46</accession>
<keyword evidence="4" id="KW-0663">Pyridoxal phosphate</keyword>
<dbReference type="InterPro" id="IPR015422">
    <property type="entry name" value="PyrdxlP-dep_Trfase_small"/>
</dbReference>
<dbReference type="GO" id="GO:0016740">
    <property type="term" value="F:transferase activity"/>
    <property type="evidence" value="ECO:0007669"/>
    <property type="project" value="UniProtKB-KW"/>
</dbReference>
<name>A0A173ML46_9BACT</name>
<dbReference type="GO" id="GO:0030170">
    <property type="term" value="F:pyridoxal phosphate binding"/>
    <property type="evidence" value="ECO:0007669"/>
    <property type="project" value="InterPro"/>
</dbReference>
<evidence type="ECO:0000256" key="1">
    <source>
        <dbReference type="ARBA" id="ARBA00001933"/>
    </source>
</evidence>
<protein>
    <submittedName>
        <fullName evidence="6">8-amino-7-oxononanoate synthase</fullName>
    </submittedName>
</protein>
<evidence type="ECO:0000256" key="2">
    <source>
        <dbReference type="ARBA" id="ARBA00010008"/>
    </source>
</evidence>
<dbReference type="KEGG" id="fln:FLA_4240"/>
<comment type="cofactor">
    <cofactor evidence="1">
        <name>pyridoxal 5'-phosphate</name>
        <dbReference type="ChEBI" id="CHEBI:597326"/>
    </cofactor>
</comment>
<reference evidence="7" key="1">
    <citation type="submission" date="2017-01" db="EMBL/GenBank/DDBJ databases">
        <authorList>
            <person name="Varghese N."/>
            <person name="Submissions S."/>
        </authorList>
    </citation>
    <scope>NUCLEOTIDE SEQUENCE [LARGE SCALE GENOMIC DNA]</scope>
    <source>
        <strain evidence="7">DSM 21054</strain>
    </source>
</reference>
<dbReference type="InterPro" id="IPR015421">
    <property type="entry name" value="PyrdxlP-dep_Trfase_major"/>
</dbReference>
<dbReference type="PANTHER" id="PTHR13693:SF77">
    <property type="entry name" value="8-AMINO-7-OXONONANOATE SYNTHASE"/>
    <property type="match status" value="1"/>
</dbReference>
<proteinExistence type="inferred from homology"/>
<dbReference type="Gene3D" id="3.40.640.10">
    <property type="entry name" value="Type I PLP-dependent aspartate aminotransferase-like (Major domain)"/>
    <property type="match status" value="1"/>
</dbReference>
<dbReference type="InterPro" id="IPR004839">
    <property type="entry name" value="Aminotransferase_I/II_large"/>
</dbReference>